<dbReference type="EMBL" id="LUCM01001078">
    <property type="protein sequence ID" value="KAA0199523.1"/>
    <property type="molecule type" value="Genomic_DNA"/>
</dbReference>
<evidence type="ECO:0008006" key="4">
    <source>
        <dbReference type="Google" id="ProtNLM"/>
    </source>
</evidence>
<proteinExistence type="predicted"/>
<dbReference type="SUPFAM" id="SSF48371">
    <property type="entry name" value="ARM repeat"/>
    <property type="match status" value="1"/>
</dbReference>
<dbReference type="Gene3D" id="1.25.10.10">
    <property type="entry name" value="Leucine-rich Repeat Variant"/>
    <property type="match status" value="1"/>
</dbReference>
<evidence type="ECO:0000313" key="3">
    <source>
        <dbReference type="Proteomes" id="UP000728185"/>
    </source>
</evidence>
<dbReference type="PANTHER" id="PTHR21567">
    <property type="entry name" value="CLASP"/>
    <property type="match status" value="1"/>
</dbReference>
<sequence length="296" mass="31311">MTSNSSDRTNATVVADQISPRGRRTGDRPLMKGQSALSLNLTTLSLPTVLQQINSEDWEAKVSGLEALTQIALEKPNAFLGVLNQSGSASAGVTRQTSTQLLTHADMLTQAVQAVIAECRNLRSQVSRQAVQTLAGLFQGLGRAMDPHVEVSVRVLLGKTGEAAAAFLRDEVSVAMAALAQTANPLRAIGALIQHGLGHKNPTVRLQTALQIAQIVESLSTRAPKSQRSSSKDARRPLGNKTNPAATGRISSWSSASNLQSTSSANSSSSTYLGPLMDRLVTATSQFLTDGNQETR</sequence>
<dbReference type="OrthoDB" id="63891at2759"/>
<name>A0A8E0S842_9TREM</name>
<dbReference type="PANTHER" id="PTHR21567:SF87">
    <property type="entry name" value="CRESCERIN-LIKE PROTEIN CHE-12"/>
    <property type="match status" value="1"/>
</dbReference>
<gene>
    <name evidence="2" type="ORF">FBUS_09878</name>
</gene>
<feature type="region of interest" description="Disordered" evidence="1">
    <location>
        <begin position="1"/>
        <end position="30"/>
    </location>
</feature>
<dbReference type="InterPro" id="IPR016024">
    <property type="entry name" value="ARM-type_fold"/>
</dbReference>
<evidence type="ECO:0000256" key="1">
    <source>
        <dbReference type="SAM" id="MobiDB-lite"/>
    </source>
</evidence>
<feature type="region of interest" description="Disordered" evidence="1">
    <location>
        <begin position="221"/>
        <end position="273"/>
    </location>
</feature>
<dbReference type="GO" id="GO:0008017">
    <property type="term" value="F:microtubule binding"/>
    <property type="evidence" value="ECO:0007669"/>
    <property type="project" value="TreeGrafter"/>
</dbReference>
<accession>A0A8E0S842</accession>
<organism evidence="2 3">
    <name type="scientific">Fasciolopsis buskii</name>
    <dbReference type="NCBI Taxonomy" id="27845"/>
    <lineage>
        <taxon>Eukaryota</taxon>
        <taxon>Metazoa</taxon>
        <taxon>Spiralia</taxon>
        <taxon>Lophotrochozoa</taxon>
        <taxon>Platyhelminthes</taxon>
        <taxon>Trematoda</taxon>
        <taxon>Digenea</taxon>
        <taxon>Plagiorchiida</taxon>
        <taxon>Echinostomata</taxon>
        <taxon>Echinostomatoidea</taxon>
        <taxon>Fasciolidae</taxon>
        <taxon>Fasciolopsis</taxon>
    </lineage>
</organism>
<dbReference type="Proteomes" id="UP000728185">
    <property type="component" value="Unassembled WGS sequence"/>
</dbReference>
<evidence type="ECO:0000313" key="2">
    <source>
        <dbReference type="EMBL" id="KAA0199523.1"/>
    </source>
</evidence>
<dbReference type="GO" id="GO:0000226">
    <property type="term" value="P:microtubule cytoskeleton organization"/>
    <property type="evidence" value="ECO:0007669"/>
    <property type="project" value="TreeGrafter"/>
</dbReference>
<dbReference type="InterPro" id="IPR011989">
    <property type="entry name" value="ARM-like"/>
</dbReference>
<dbReference type="GO" id="GO:0005929">
    <property type="term" value="C:cilium"/>
    <property type="evidence" value="ECO:0007669"/>
    <property type="project" value="TreeGrafter"/>
</dbReference>
<dbReference type="GO" id="GO:0005881">
    <property type="term" value="C:cytoplasmic microtubule"/>
    <property type="evidence" value="ECO:0007669"/>
    <property type="project" value="TreeGrafter"/>
</dbReference>
<comment type="caution">
    <text evidence="2">The sequence shown here is derived from an EMBL/GenBank/DDBJ whole genome shotgun (WGS) entry which is preliminary data.</text>
</comment>
<reference evidence="2" key="1">
    <citation type="submission" date="2019-05" db="EMBL/GenBank/DDBJ databases">
        <title>Annotation for the trematode Fasciolopsis buski.</title>
        <authorList>
            <person name="Choi Y.-J."/>
        </authorList>
    </citation>
    <scope>NUCLEOTIDE SEQUENCE</scope>
    <source>
        <strain evidence="2">HT</strain>
        <tissue evidence="2">Whole worm</tissue>
    </source>
</reference>
<protein>
    <recommendedName>
        <fullName evidence="4">TOG domain-containing protein</fullName>
    </recommendedName>
</protein>
<keyword evidence="3" id="KW-1185">Reference proteome</keyword>
<dbReference type="AlphaFoldDB" id="A0A8E0S842"/>
<feature type="compositionally biased region" description="Polar residues" evidence="1">
    <location>
        <begin position="1"/>
        <end position="12"/>
    </location>
</feature>
<feature type="compositionally biased region" description="Low complexity" evidence="1">
    <location>
        <begin position="251"/>
        <end position="271"/>
    </location>
</feature>